<evidence type="ECO:0000313" key="9">
    <source>
        <dbReference type="Proteomes" id="UP000694402"/>
    </source>
</evidence>
<dbReference type="GO" id="GO:2000001">
    <property type="term" value="P:regulation of DNA damage checkpoint"/>
    <property type="evidence" value="ECO:0007669"/>
    <property type="project" value="TreeGrafter"/>
</dbReference>
<dbReference type="Gene3D" id="2.130.10.10">
    <property type="entry name" value="YVTN repeat-like/Quinoprotein amine dehydrogenase"/>
    <property type="match status" value="1"/>
</dbReference>
<dbReference type="GeneTree" id="ENSGT00510000048144"/>
<sequence>MFSFRSQEMFAIGVCVRGHESVMVAQGQVMSSPSLRVQSISVFSLSIYELERLENIRQNQVFLSSIKLLEVSLLKNRVAWTEILPPRTKSLRIQKKEAERLPLKPEGPISMEPINMEEDSSLPPELLKLWTEVAHLSGQLTLQSYVHMELSEIGGVAKVVKSRIFSVAFHPCSSRLLMAAGDKLGGVGLWNLVNEGVLLFEPHVQPVACCMAFSRSHPTDLLTLSYQLFDGTLRSTDVYRIKDGLRTFDFLSHDCSLRWSPGDWYGDVAIVDRRTPGTSHESLHSLDTKTVRCVHVHPVQKQYIMVAENSIVSIYDARCLKASSREPVSQLYGHSKSISSAYFSPGTGNRVVTTCLDNNIRIYDTSELTSRAPLLTSIQQNLYTGRWLSKLQAMWDPKRDDCFVVGSMQRPRRVQVFHESGQLQHSFQDPEMTTVLSVTAFHPTRNALLGVAPPGRLYVFTD</sequence>
<dbReference type="Ensembl" id="ENSOTST00005195979.1">
    <property type="protein sequence ID" value="ENSOTSP00005107391.1"/>
    <property type="gene ID" value="ENSOTSG00005072934.1"/>
</dbReference>
<comment type="similarity">
    <text evidence="2 7">Belongs to the WD repeat DDB2/WDR76 family.</text>
</comment>
<evidence type="ECO:0000313" key="8">
    <source>
        <dbReference type="Ensembl" id="ENSOTSP00005107391.1"/>
    </source>
</evidence>
<keyword evidence="4 6" id="KW-0853">WD repeat</keyword>
<reference evidence="8" key="2">
    <citation type="submission" date="2025-08" db="UniProtKB">
        <authorList>
            <consortium name="Ensembl"/>
        </authorList>
    </citation>
    <scope>IDENTIFICATION</scope>
</reference>
<dbReference type="GO" id="GO:0005634">
    <property type="term" value="C:nucleus"/>
    <property type="evidence" value="ECO:0007669"/>
    <property type="project" value="TreeGrafter"/>
</dbReference>
<dbReference type="Proteomes" id="UP000694402">
    <property type="component" value="Unassembled WGS sequence"/>
</dbReference>
<evidence type="ECO:0000256" key="7">
    <source>
        <dbReference type="RuleBase" id="RU365004"/>
    </source>
</evidence>
<name>A0AAZ3NT32_ONCTS</name>
<keyword evidence="9" id="KW-1185">Reference proteome</keyword>
<evidence type="ECO:0000256" key="3">
    <source>
        <dbReference type="ARBA" id="ARBA00021234"/>
    </source>
</evidence>
<evidence type="ECO:0000256" key="1">
    <source>
        <dbReference type="ARBA" id="ARBA00002530"/>
    </source>
</evidence>
<evidence type="ECO:0000256" key="4">
    <source>
        <dbReference type="ARBA" id="ARBA00022574"/>
    </source>
</evidence>
<dbReference type="GO" id="GO:0003677">
    <property type="term" value="F:DNA binding"/>
    <property type="evidence" value="ECO:0007669"/>
    <property type="project" value="TreeGrafter"/>
</dbReference>
<accession>A0AAZ3NT32</accession>
<comment type="subunit">
    <text evidence="7">Interacts with CUL4A and/or CUL4B.</text>
</comment>
<reference evidence="8" key="3">
    <citation type="submission" date="2025-09" db="UniProtKB">
        <authorList>
            <consortium name="Ensembl"/>
        </authorList>
    </citation>
    <scope>IDENTIFICATION</scope>
</reference>
<dbReference type="InterPro" id="IPR036322">
    <property type="entry name" value="WD40_repeat_dom_sf"/>
</dbReference>
<evidence type="ECO:0000256" key="5">
    <source>
        <dbReference type="ARBA" id="ARBA00022737"/>
    </source>
</evidence>
<reference evidence="9" key="1">
    <citation type="journal article" date="2018" name="PLoS ONE">
        <title>Chinook salmon (Oncorhynchus tshawytscha) genome and transcriptome.</title>
        <authorList>
            <person name="Christensen K.A."/>
            <person name="Leong J.S."/>
            <person name="Sakhrani D."/>
            <person name="Biagi C.A."/>
            <person name="Minkley D.R."/>
            <person name="Withler R.E."/>
            <person name="Rondeau E.B."/>
            <person name="Koop B.F."/>
            <person name="Devlin R.H."/>
        </authorList>
    </citation>
    <scope>NUCLEOTIDE SEQUENCE [LARGE SCALE GENOMIC DNA]</scope>
</reference>
<proteinExistence type="inferred from homology"/>
<dbReference type="SMART" id="SM00320">
    <property type="entry name" value="WD40"/>
    <property type="match status" value="3"/>
</dbReference>
<evidence type="ECO:0000256" key="2">
    <source>
        <dbReference type="ARBA" id="ARBA00005434"/>
    </source>
</evidence>
<keyword evidence="5" id="KW-0677">Repeat</keyword>
<dbReference type="SUPFAM" id="SSF50978">
    <property type="entry name" value="WD40 repeat-like"/>
    <property type="match status" value="1"/>
</dbReference>
<comment type="function">
    <text evidence="1 7">Specifically binds 5-hydroxymethylcytosine (5hmC), suggesting that it acts as a specific reader of 5hmC.</text>
</comment>
<feature type="repeat" description="WD" evidence="6">
    <location>
        <begin position="331"/>
        <end position="364"/>
    </location>
</feature>
<dbReference type="AlphaFoldDB" id="A0AAZ3NT32"/>
<evidence type="ECO:0000256" key="6">
    <source>
        <dbReference type="PROSITE-ProRule" id="PRU00221"/>
    </source>
</evidence>
<dbReference type="PANTHER" id="PTHR14773">
    <property type="entry name" value="WD REPEAT-CONTAINING PROTEIN 76"/>
    <property type="match status" value="1"/>
</dbReference>
<dbReference type="InterPro" id="IPR015943">
    <property type="entry name" value="WD40/YVTN_repeat-like_dom_sf"/>
</dbReference>
<protein>
    <recommendedName>
        <fullName evidence="3 7">WD repeat-containing protein 76</fullName>
    </recommendedName>
</protein>
<dbReference type="PANTHER" id="PTHR14773:SF0">
    <property type="entry name" value="WD REPEAT-CONTAINING PROTEIN 76"/>
    <property type="match status" value="1"/>
</dbReference>
<dbReference type="InterPro" id="IPR050853">
    <property type="entry name" value="WD_repeat_DNA-damage-binding"/>
</dbReference>
<dbReference type="Pfam" id="PF00400">
    <property type="entry name" value="WD40"/>
    <property type="match status" value="1"/>
</dbReference>
<dbReference type="InterPro" id="IPR001680">
    <property type="entry name" value="WD40_rpt"/>
</dbReference>
<organism evidence="8 9">
    <name type="scientific">Oncorhynchus tshawytscha</name>
    <name type="common">Chinook salmon</name>
    <name type="synonym">Salmo tshawytscha</name>
    <dbReference type="NCBI Taxonomy" id="74940"/>
    <lineage>
        <taxon>Eukaryota</taxon>
        <taxon>Metazoa</taxon>
        <taxon>Chordata</taxon>
        <taxon>Craniata</taxon>
        <taxon>Vertebrata</taxon>
        <taxon>Euteleostomi</taxon>
        <taxon>Actinopterygii</taxon>
        <taxon>Neopterygii</taxon>
        <taxon>Teleostei</taxon>
        <taxon>Protacanthopterygii</taxon>
        <taxon>Salmoniformes</taxon>
        <taxon>Salmonidae</taxon>
        <taxon>Salmoninae</taxon>
        <taxon>Oncorhynchus</taxon>
    </lineage>
</organism>
<dbReference type="PROSITE" id="PS50082">
    <property type="entry name" value="WD_REPEATS_2"/>
    <property type="match status" value="1"/>
</dbReference>